<evidence type="ECO:0000313" key="3">
    <source>
        <dbReference type="Proteomes" id="UP000238801"/>
    </source>
</evidence>
<sequence length="188" mass="18992">MKRLAAALALLAAPAAATPPGPCLSAPSFEAALEALKGEGWAVVEPGEALPDEAALGVGLIDAYNMLASGPLPPHAGSDIERSVAMARGLARRVDTEGSRVRVLLRNPGEALRLSLIDGTTLTCAATTAAPLPPPADPAAGYGPPLSQPLPGGRLRAVPMNPAVLSEAAALPVAATGHYLIERDLPPQ</sequence>
<feature type="chain" id="PRO_5015450430" evidence="1">
    <location>
        <begin position="18"/>
        <end position="188"/>
    </location>
</feature>
<dbReference type="Proteomes" id="UP000238801">
    <property type="component" value="Unassembled WGS sequence"/>
</dbReference>
<dbReference type="RefSeq" id="WP_106160371.1">
    <property type="nucleotide sequence ID" value="NZ_PVTT01000002.1"/>
</dbReference>
<keyword evidence="3" id="KW-1185">Reference proteome</keyword>
<evidence type="ECO:0000256" key="1">
    <source>
        <dbReference type="SAM" id="SignalP"/>
    </source>
</evidence>
<evidence type="ECO:0000313" key="2">
    <source>
        <dbReference type="EMBL" id="PRY92695.1"/>
    </source>
</evidence>
<comment type="caution">
    <text evidence="2">The sequence shown here is derived from an EMBL/GenBank/DDBJ whole genome shotgun (WGS) entry which is preliminary data.</text>
</comment>
<protein>
    <submittedName>
        <fullName evidence="2">Uncharacterized protein</fullName>
    </submittedName>
</protein>
<proteinExistence type="predicted"/>
<accession>A0A2T0X1C7</accession>
<organism evidence="2 3">
    <name type="scientific">Hasllibacter halocynthiae</name>
    <dbReference type="NCBI Taxonomy" id="595589"/>
    <lineage>
        <taxon>Bacteria</taxon>
        <taxon>Pseudomonadati</taxon>
        <taxon>Pseudomonadota</taxon>
        <taxon>Alphaproteobacteria</taxon>
        <taxon>Rhodobacterales</taxon>
        <taxon>Roseobacteraceae</taxon>
        <taxon>Hasllibacter</taxon>
    </lineage>
</organism>
<reference evidence="2 3" key="1">
    <citation type="submission" date="2018-03" db="EMBL/GenBank/DDBJ databases">
        <title>Genomic Encyclopedia of Archaeal and Bacterial Type Strains, Phase II (KMG-II): from individual species to whole genera.</title>
        <authorList>
            <person name="Goeker M."/>
        </authorList>
    </citation>
    <scope>NUCLEOTIDE SEQUENCE [LARGE SCALE GENOMIC DNA]</scope>
    <source>
        <strain evidence="2 3">DSM 29318</strain>
    </source>
</reference>
<dbReference type="AlphaFoldDB" id="A0A2T0X1C7"/>
<keyword evidence="1" id="KW-0732">Signal</keyword>
<gene>
    <name evidence="2" type="ORF">BCF33_1548</name>
</gene>
<dbReference type="EMBL" id="PVTT01000002">
    <property type="protein sequence ID" value="PRY92695.1"/>
    <property type="molecule type" value="Genomic_DNA"/>
</dbReference>
<name>A0A2T0X1C7_9RHOB</name>
<feature type="signal peptide" evidence="1">
    <location>
        <begin position="1"/>
        <end position="17"/>
    </location>
</feature>